<dbReference type="OrthoDB" id="9807974at2"/>
<dbReference type="InterPro" id="IPR036510">
    <property type="entry name" value="Ribosomal_bS20_sf"/>
</dbReference>
<evidence type="ECO:0000256" key="7">
    <source>
        <dbReference type="ARBA" id="ARBA00035136"/>
    </source>
</evidence>
<dbReference type="InterPro" id="IPR002583">
    <property type="entry name" value="Ribosomal_bS20"/>
</dbReference>
<gene>
    <name evidence="8" type="primary">rpsT</name>
    <name evidence="10" type="ORF">EDC39_101304</name>
</gene>
<evidence type="ECO:0000256" key="1">
    <source>
        <dbReference type="ARBA" id="ARBA00003134"/>
    </source>
</evidence>
<name>A0A5D3WP76_9BACT</name>
<dbReference type="NCBIfam" id="TIGR00029">
    <property type="entry name" value="S20"/>
    <property type="match status" value="1"/>
</dbReference>
<dbReference type="Gene3D" id="1.20.58.110">
    <property type="entry name" value="Ribosomal protein S20"/>
    <property type="match status" value="1"/>
</dbReference>
<dbReference type="EMBL" id="VNIB01000001">
    <property type="protein sequence ID" value="TYP00144.1"/>
    <property type="molecule type" value="Genomic_DNA"/>
</dbReference>
<comment type="function">
    <text evidence="1 8">Binds directly to 16S ribosomal RNA.</text>
</comment>
<dbReference type="RefSeq" id="WP_148894330.1">
    <property type="nucleotide sequence ID" value="NZ_VNIB01000001.1"/>
</dbReference>
<dbReference type="AlphaFoldDB" id="A0A5D3WP76"/>
<evidence type="ECO:0000256" key="2">
    <source>
        <dbReference type="ARBA" id="ARBA00007634"/>
    </source>
</evidence>
<dbReference type="Proteomes" id="UP000324159">
    <property type="component" value="Unassembled WGS sequence"/>
</dbReference>
<dbReference type="GO" id="GO:0003735">
    <property type="term" value="F:structural constituent of ribosome"/>
    <property type="evidence" value="ECO:0007669"/>
    <property type="project" value="InterPro"/>
</dbReference>
<keyword evidence="3 8" id="KW-0699">rRNA-binding</keyword>
<evidence type="ECO:0000256" key="6">
    <source>
        <dbReference type="ARBA" id="ARBA00023274"/>
    </source>
</evidence>
<dbReference type="FunFam" id="1.20.58.110:FF:000001">
    <property type="entry name" value="30S ribosomal protein S20"/>
    <property type="match status" value="1"/>
</dbReference>
<evidence type="ECO:0000256" key="3">
    <source>
        <dbReference type="ARBA" id="ARBA00022730"/>
    </source>
</evidence>
<keyword evidence="11" id="KW-1185">Reference proteome</keyword>
<dbReference type="HAMAP" id="MF_00500">
    <property type="entry name" value="Ribosomal_bS20"/>
    <property type="match status" value="1"/>
</dbReference>
<feature type="compositionally biased region" description="Basic and acidic residues" evidence="9">
    <location>
        <begin position="1"/>
        <end position="11"/>
    </location>
</feature>
<proteinExistence type="inferred from homology"/>
<comment type="similarity">
    <text evidence="2 8">Belongs to the bacterial ribosomal protein bS20 family.</text>
</comment>
<evidence type="ECO:0000256" key="9">
    <source>
        <dbReference type="SAM" id="MobiDB-lite"/>
    </source>
</evidence>
<keyword evidence="5 8" id="KW-0689">Ribosomal protein</keyword>
<keyword evidence="6 8" id="KW-0687">Ribonucleoprotein</keyword>
<evidence type="ECO:0000256" key="4">
    <source>
        <dbReference type="ARBA" id="ARBA00022884"/>
    </source>
</evidence>
<comment type="caution">
    <text evidence="10">The sequence shown here is derived from an EMBL/GenBank/DDBJ whole genome shotgun (WGS) entry which is preliminary data.</text>
</comment>
<evidence type="ECO:0000256" key="8">
    <source>
        <dbReference type="HAMAP-Rule" id="MF_00500"/>
    </source>
</evidence>
<feature type="region of interest" description="Disordered" evidence="9">
    <location>
        <begin position="1"/>
        <end position="20"/>
    </location>
</feature>
<dbReference type="GO" id="GO:0006412">
    <property type="term" value="P:translation"/>
    <property type="evidence" value="ECO:0007669"/>
    <property type="project" value="UniProtKB-UniRule"/>
</dbReference>
<dbReference type="SUPFAM" id="SSF46992">
    <property type="entry name" value="Ribosomal protein S20"/>
    <property type="match status" value="1"/>
</dbReference>
<dbReference type="GO" id="GO:0005829">
    <property type="term" value="C:cytosol"/>
    <property type="evidence" value="ECO:0007669"/>
    <property type="project" value="TreeGrafter"/>
</dbReference>
<organism evidence="10 11">
    <name type="scientific">Geothermobacter ehrlichii</name>
    <dbReference type="NCBI Taxonomy" id="213224"/>
    <lineage>
        <taxon>Bacteria</taxon>
        <taxon>Pseudomonadati</taxon>
        <taxon>Thermodesulfobacteriota</taxon>
        <taxon>Desulfuromonadia</taxon>
        <taxon>Desulfuromonadales</taxon>
        <taxon>Geothermobacteraceae</taxon>
        <taxon>Geothermobacter</taxon>
    </lineage>
</organism>
<evidence type="ECO:0000313" key="10">
    <source>
        <dbReference type="EMBL" id="TYP00144.1"/>
    </source>
</evidence>
<evidence type="ECO:0000256" key="5">
    <source>
        <dbReference type="ARBA" id="ARBA00022980"/>
    </source>
</evidence>
<reference evidence="10 11" key="1">
    <citation type="submission" date="2019-07" db="EMBL/GenBank/DDBJ databases">
        <title>Genomic Encyclopedia of Type Strains, Phase IV (KMG-IV): sequencing the most valuable type-strain genomes for metagenomic binning, comparative biology and taxonomic classification.</title>
        <authorList>
            <person name="Goeker M."/>
        </authorList>
    </citation>
    <scope>NUCLEOTIDE SEQUENCE [LARGE SCALE GENOMIC DNA]</scope>
    <source>
        <strain evidence="10 11">SS015</strain>
    </source>
</reference>
<keyword evidence="4 8" id="KW-0694">RNA-binding</keyword>
<accession>A0A5D3WP76</accession>
<dbReference type="Pfam" id="PF01649">
    <property type="entry name" value="Ribosomal_S20p"/>
    <property type="match status" value="1"/>
</dbReference>
<dbReference type="GO" id="GO:0015935">
    <property type="term" value="C:small ribosomal subunit"/>
    <property type="evidence" value="ECO:0007669"/>
    <property type="project" value="TreeGrafter"/>
</dbReference>
<dbReference type="PANTHER" id="PTHR33398">
    <property type="entry name" value="30S RIBOSOMAL PROTEIN S20"/>
    <property type="match status" value="1"/>
</dbReference>
<sequence>MANHKSAEKRYRQNKLRNARNTHIRSTMRTYVKQVRQAVAAGDKEAAAATMARAVPYIDKAASKGVIHKATASRKISRLTKLVNALD</sequence>
<dbReference type="PANTHER" id="PTHR33398:SF1">
    <property type="entry name" value="SMALL RIBOSOMAL SUBUNIT PROTEIN BS20C"/>
    <property type="match status" value="1"/>
</dbReference>
<evidence type="ECO:0000313" key="11">
    <source>
        <dbReference type="Proteomes" id="UP000324159"/>
    </source>
</evidence>
<dbReference type="GO" id="GO:0070181">
    <property type="term" value="F:small ribosomal subunit rRNA binding"/>
    <property type="evidence" value="ECO:0007669"/>
    <property type="project" value="TreeGrafter"/>
</dbReference>
<protein>
    <recommendedName>
        <fullName evidence="7 8">Small ribosomal subunit protein bS20</fullName>
    </recommendedName>
</protein>